<evidence type="ECO:0000313" key="1">
    <source>
        <dbReference type="EMBL" id="KAI3758573.1"/>
    </source>
</evidence>
<name>A0ACB9EHR5_ARCLA</name>
<accession>A0ACB9EHR5</accession>
<keyword evidence="2" id="KW-1185">Reference proteome</keyword>
<reference evidence="2" key="1">
    <citation type="journal article" date="2022" name="Mol. Ecol. Resour.">
        <title>The genomes of chicory, endive, great burdock and yacon provide insights into Asteraceae palaeo-polyploidization history and plant inulin production.</title>
        <authorList>
            <person name="Fan W."/>
            <person name="Wang S."/>
            <person name="Wang H."/>
            <person name="Wang A."/>
            <person name="Jiang F."/>
            <person name="Liu H."/>
            <person name="Zhao H."/>
            <person name="Xu D."/>
            <person name="Zhang Y."/>
        </authorList>
    </citation>
    <scope>NUCLEOTIDE SEQUENCE [LARGE SCALE GENOMIC DNA]</scope>
    <source>
        <strain evidence="2">cv. Niubang</strain>
    </source>
</reference>
<reference evidence="1 2" key="2">
    <citation type="journal article" date="2022" name="Mol. Ecol. Resour.">
        <title>The genomes of chicory, endive, great burdock and yacon provide insights into Asteraceae paleo-polyploidization history and plant inulin production.</title>
        <authorList>
            <person name="Fan W."/>
            <person name="Wang S."/>
            <person name="Wang H."/>
            <person name="Wang A."/>
            <person name="Jiang F."/>
            <person name="Liu H."/>
            <person name="Zhao H."/>
            <person name="Xu D."/>
            <person name="Zhang Y."/>
        </authorList>
    </citation>
    <scope>NUCLEOTIDE SEQUENCE [LARGE SCALE GENOMIC DNA]</scope>
    <source>
        <strain evidence="2">cv. Niubang</strain>
    </source>
</reference>
<sequence>MMVDERETTNGYGCDLNCSMGPTTGATDKGGLLLDGNRGGFSFGEGTVEGLRIYKRRKRRKMSSSDEMTKSILNDKIKAADGVASHQDALRFSLDAFPIGAGECSLKHCRKIVLQQMHRSLSGCEDGLGQCIQSALVSYPESGTSAVKESFDSVERSDNQTHNSAKELSHFIPSGLLNQSKSSTISELCERAFFDILMSDKFSELCALLLKNFDGVNVNRILDVNAINMRMKAGAYESSPMLYLKDIQQVWTKLQQVGNEMVMLAKGLSDKSKDDYEQFVHKAKASEACNCQGCGEKADVGNCLVCDSCEEIYHVSCSEIVGTEIPPKSWYCARCVSNGIGSPHDNCVVCEKLKAIPTNADQVEEDVPNGLEADVHDEITDGSSKVCFLCKSEVKKGDNFRTCGHLLCGHKFYHYRCLTSKQLGVYGPSWFCPSCLCRGCLVDKDDENIVLCDGCDQAYHTYCMSPQLHSIPKGSWFCAKCDRELKQIRRMKRAYENMQNKVKVEEGGVIGSEKKADYEAEAEAEAVAVAVMDEEDEEIDKSGGGLEMLVTAAKTLSHQESGYGYHS</sequence>
<organism evidence="1 2">
    <name type="scientific">Arctium lappa</name>
    <name type="common">Greater burdock</name>
    <name type="synonym">Lappa major</name>
    <dbReference type="NCBI Taxonomy" id="4217"/>
    <lineage>
        <taxon>Eukaryota</taxon>
        <taxon>Viridiplantae</taxon>
        <taxon>Streptophyta</taxon>
        <taxon>Embryophyta</taxon>
        <taxon>Tracheophyta</taxon>
        <taxon>Spermatophyta</taxon>
        <taxon>Magnoliopsida</taxon>
        <taxon>eudicotyledons</taxon>
        <taxon>Gunneridae</taxon>
        <taxon>Pentapetalae</taxon>
        <taxon>asterids</taxon>
        <taxon>campanulids</taxon>
        <taxon>Asterales</taxon>
        <taxon>Asteraceae</taxon>
        <taxon>Carduoideae</taxon>
        <taxon>Cardueae</taxon>
        <taxon>Arctiinae</taxon>
        <taxon>Arctium</taxon>
    </lineage>
</organism>
<evidence type="ECO:0000313" key="2">
    <source>
        <dbReference type="Proteomes" id="UP001055879"/>
    </source>
</evidence>
<dbReference type="Proteomes" id="UP001055879">
    <property type="component" value="Linkage Group LG02"/>
</dbReference>
<proteinExistence type="predicted"/>
<comment type="caution">
    <text evidence="1">The sequence shown here is derived from an EMBL/GenBank/DDBJ whole genome shotgun (WGS) entry which is preliminary data.</text>
</comment>
<protein>
    <submittedName>
        <fullName evidence="1">Uncharacterized protein</fullName>
    </submittedName>
</protein>
<dbReference type="EMBL" id="CM042048">
    <property type="protein sequence ID" value="KAI3758573.1"/>
    <property type="molecule type" value="Genomic_DNA"/>
</dbReference>
<gene>
    <name evidence="1" type="ORF">L6452_06140</name>
</gene>